<keyword evidence="3" id="KW-1185">Reference proteome</keyword>
<feature type="region of interest" description="Disordered" evidence="1">
    <location>
        <begin position="139"/>
        <end position="159"/>
    </location>
</feature>
<evidence type="ECO:0000256" key="1">
    <source>
        <dbReference type="SAM" id="MobiDB-lite"/>
    </source>
</evidence>
<evidence type="ECO:0000313" key="2">
    <source>
        <dbReference type="EMBL" id="PWR71762.1"/>
    </source>
</evidence>
<evidence type="ECO:0000313" key="3">
    <source>
        <dbReference type="Proteomes" id="UP000245934"/>
    </source>
</evidence>
<sequence length="187" mass="20571">MSEETYSIDISPSTVETNETVKVVLEDIPQNSIINMTIEGEVSAVKGEESTFLMTNFLFPYYDPAAVYETHMMDLIPGTEATTSVIREDGTEASYTGEVNETGIFNASIIHELNRAVYNVTFTGIPAEDHMRALIEFGSTTREDNSTEEATTAESSFTPSGFFEGKMDVSVYIDGELQKTETISVTP</sequence>
<name>A0A2V2MV15_9EURY</name>
<dbReference type="EMBL" id="QGMZ01000030">
    <property type="protein sequence ID" value="PWR71762.1"/>
    <property type="molecule type" value="Genomic_DNA"/>
</dbReference>
<organism evidence="2 3">
    <name type="scientific">Methanospirillum stamsii</name>
    <dbReference type="NCBI Taxonomy" id="1277351"/>
    <lineage>
        <taxon>Archaea</taxon>
        <taxon>Methanobacteriati</taxon>
        <taxon>Methanobacteriota</taxon>
        <taxon>Stenosarchaea group</taxon>
        <taxon>Methanomicrobia</taxon>
        <taxon>Methanomicrobiales</taxon>
        <taxon>Methanospirillaceae</taxon>
        <taxon>Methanospirillum</taxon>
    </lineage>
</organism>
<dbReference type="GeneID" id="97610992"/>
<comment type="caution">
    <text evidence="2">The sequence shown here is derived from an EMBL/GenBank/DDBJ whole genome shotgun (WGS) entry which is preliminary data.</text>
</comment>
<dbReference type="Proteomes" id="UP000245934">
    <property type="component" value="Unassembled WGS sequence"/>
</dbReference>
<dbReference type="RefSeq" id="WP_109941658.1">
    <property type="nucleotide sequence ID" value="NZ_CP176366.1"/>
</dbReference>
<protein>
    <submittedName>
        <fullName evidence="2">Uncharacterized protein</fullName>
    </submittedName>
</protein>
<accession>A0A2V2MV15</accession>
<dbReference type="AlphaFoldDB" id="A0A2V2MV15"/>
<reference evidence="2 3" key="1">
    <citation type="submission" date="2018-05" db="EMBL/GenBank/DDBJ databases">
        <title>Draft genome of Methanospirillum stamsii Pt1.</title>
        <authorList>
            <person name="Dueholm M.S."/>
            <person name="Nielsen P.H."/>
            <person name="Bakmann L.F."/>
            <person name="Otzen D.E."/>
        </authorList>
    </citation>
    <scope>NUCLEOTIDE SEQUENCE [LARGE SCALE GENOMIC DNA]</scope>
    <source>
        <strain evidence="2 3">Pt1</strain>
    </source>
</reference>
<proteinExistence type="predicted"/>
<gene>
    <name evidence="2" type="ORF">DLD82_13510</name>
</gene>